<dbReference type="InterPro" id="IPR050319">
    <property type="entry name" value="ABC_transp_ATP-bind"/>
</dbReference>
<dbReference type="EC" id="3.6.3.-" evidence="6"/>
<dbReference type="SMART" id="SM00382">
    <property type="entry name" value="AAA"/>
    <property type="match status" value="1"/>
</dbReference>
<evidence type="ECO:0000259" key="5">
    <source>
        <dbReference type="PROSITE" id="PS50893"/>
    </source>
</evidence>
<dbReference type="Pfam" id="PF08352">
    <property type="entry name" value="oligo_HPY"/>
    <property type="match status" value="1"/>
</dbReference>
<dbReference type="GO" id="GO:0055085">
    <property type="term" value="P:transmembrane transport"/>
    <property type="evidence" value="ECO:0007669"/>
    <property type="project" value="UniProtKB-ARBA"/>
</dbReference>
<keyword evidence="6" id="KW-0378">Hydrolase</keyword>
<dbReference type="KEGG" id="acad:UA74_22665"/>
<protein>
    <submittedName>
        <fullName evidence="6">Oligopeptide/dipeptide ABC transporter, ATP-binding protein</fullName>
        <ecNumber evidence="6">3.6.3.-</ecNumber>
    </submittedName>
</protein>
<dbReference type="Gene3D" id="3.40.50.300">
    <property type="entry name" value="P-loop containing nucleotide triphosphate hydrolases"/>
    <property type="match status" value="1"/>
</dbReference>
<dbReference type="InterPro" id="IPR003593">
    <property type="entry name" value="AAA+_ATPase"/>
</dbReference>
<dbReference type="Proteomes" id="UP000185511">
    <property type="component" value="Chromosome"/>
</dbReference>
<organism evidence="6 7">
    <name type="scientific">Actinoalloteichus fjordicus</name>
    <dbReference type="NCBI Taxonomy" id="1612552"/>
    <lineage>
        <taxon>Bacteria</taxon>
        <taxon>Bacillati</taxon>
        <taxon>Actinomycetota</taxon>
        <taxon>Actinomycetes</taxon>
        <taxon>Pseudonocardiales</taxon>
        <taxon>Pseudonocardiaceae</taxon>
        <taxon>Actinoalloteichus</taxon>
    </lineage>
</organism>
<dbReference type="AlphaFoldDB" id="A0AAC9PU42"/>
<name>A0AAC9PU42_9PSEU</name>
<dbReference type="PROSITE" id="PS50893">
    <property type="entry name" value="ABC_TRANSPORTER_2"/>
    <property type="match status" value="1"/>
</dbReference>
<accession>A0AAC9PU42</accession>
<dbReference type="RefSeq" id="WP_404799948.1">
    <property type="nucleotide sequence ID" value="NZ_CP016076.1"/>
</dbReference>
<proteinExistence type="inferred from homology"/>
<keyword evidence="4 6" id="KW-0067">ATP-binding</keyword>
<dbReference type="InterPro" id="IPR017871">
    <property type="entry name" value="ABC_transporter-like_CS"/>
</dbReference>
<evidence type="ECO:0000313" key="7">
    <source>
        <dbReference type="Proteomes" id="UP000185511"/>
    </source>
</evidence>
<gene>
    <name evidence="6" type="ORF">UA74_22665</name>
</gene>
<keyword evidence="7" id="KW-1185">Reference proteome</keyword>
<comment type="similarity">
    <text evidence="1">Belongs to the ABC transporter superfamily.</text>
</comment>
<dbReference type="EMBL" id="CP016076">
    <property type="protein sequence ID" value="APU16551.1"/>
    <property type="molecule type" value="Genomic_DNA"/>
</dbReference>
<evidence type="ECO:0000256" key="3">
    <source>
        <dbReference type="ARBA" id="ARBA00022741"/>
    </source>
</evidence>
<dbReference type="PANTHER" id="PTHR43776:SF7">
    <property type="entry name" value="D,D-DIPEPTIDE TRANSPORT ATP-BINDING PROTEIN DDPF-RELATED"/>
    <property type="match status" value="1"/>
</dbReference>
<dbReference type="PROSITE" id="PS00211">
    <property type="entry name" value="ABC_TRANSPORTER_1"/>
    <property type="match status" value="1"/>
</dbReference>
<dbReference type="GO" id="GO:0005524">
    <property type="term" value="F:ATP binding"/>
    <property type="evidence" value="ECO:0007669"/>
    <property type="project" value="UniProtKB-KW"/>
</dbReference>
<dbReference type="InterPro" id="IPR013563">
    <property type="entry name" value="Oligopep_ABC_C"/>
</dbReference>
<evidence type="ECO:0000256" key="4">
    <source>
        <dbReference type="ARBA" id="ARBA00022840"/>
    </source>
</evidence>
<evidence type="ECO:0000256" key="1">
    <source>
        <dbReference type="ARBA" id="ARBA00005417"/>
    </source>
</evidence>
<dbReference type="InterPro" id="IPR003439">
    <property type="entry name" value="ABC_transporter-like_ATP-bd"/>
</dbReference>
<dbReference type="GO" id="GO:0015833">
    <property type="term" value="P:peptide transport"/>
    <property type="evidence" value="ECO:0007669"/>
    <property type="project" value="InterPro"/>
</dbReference>
<evidence type="ECO:0000256" key="2">
    <source>
        <dbReference type="ARBA" id="ARBA00022448"/>
    </source>
</evidence>
<dbReference type="GO" id="GO:0016887">
    <property type="term" value="F:ATP hydrolysis activity"/>
    <property type="evidence" value="ECO:0007669"/>
    <property type="project" value="InterPro"/>
</dbReference>
<sequence length="390" mass="41672">MSETATLPRRSAADRGPLLSATGVTKTFRVARNSSGNTRLTALDGVDLRLGRGETLGLVGESGCGKSTLARVLLLLERPDSGEIRFDGVDPFALKGRELLAWRRRVQMVFQDPYASLNARMTAADIIAEPWRTHRDVMPTASARAARVRELLDLVGLREGDAERYPQEFSGGQRQRIGIARALALDPEIIVCDEPVSALDLSVQAQVLNLLTDLQQQLGVSYVFISHDLSVVRHVADRVSVMYLGKVIEQGPTEDVFDRPLHPYTAALMSAAPTLDRSPAAQGRKRILLEGEVPSPLNPPSGCRFRTRCPYAAARCAEVEPAPVVAGSVSGSVSGSVDSPTTPVADDVEQPTATSAAAAGLGSAAVNPRHVEHLGLCHFPLDASGAPIHS</sequence>
<dbReference type="Pfam" id="PF00005">
    <property type="entry name" value="ABC_tran"/>
    <property type="match status" value="1"/>
</dbReference>
<keyword evidence="3" id="KW-0547">Nucleotide-binding</keyword>
<dbReference type="CDD" id="cd03257">
    <property type="entry name" value="ABC_NikE_OppD_transporters"/>
    <property type="match status" value="1"/>
</dbReference>
<dbReference type="PANTHER" id="PTHR43776">
    <property type="entry name" value="TRANSPORT ATP-BINDING PROTEIN"/>
    <property type="match status" value="1"/>
</dbReference>
<evidence type="ECO:0000313" key="6">
    <source>
        <dbReference type="EMBL" id="APU16551.1"/>
    </source>
</evidence>
<dbReference type="FunFam" id="3.40.50.300:FF:000016">
    <property type="entry name" value="Oligopeptide ABC transporter ATP-binding component"/>
    <property type="match status" value="1"/>
</dbReference>
<dbReference type="SUPFAM" id="SSF52540">
    <property type="entry name" value="P-loop containing nucleoside triphosphate hydrolases"/>
    <property type="match status" value="1"/>
</dbReference>
<keyword evidence="2" id="KW-0813">Transport</keyword>
<dbReference type="InterPro" id="IPR027417">
    <property type="entry name" value="P-loop_NTPase"/>
</dbReference>
<feature type="domain" description="ABC transporter" evidence="5">
    <location>
        <begin position="19"/>
        <end position="269"/>
    </location>
</feature>
<dbReference type="NCBIfam" id="TIGR01727">
    <property type="entry name" value="oligo_HPY"/>
    <property type="match status" value="1"/>
</dbReference>
<reference evidence="7" key="1">
    <citation type="submission" date="2016-06" db="EMBL/GenBank/DDBJ databases">
        <title>Complete genome sequence of Actinoalloteichus fjordicus DSM 46855 (=ADI127-17), type strain of the new species Actinoalloteichus fjordicus.</title>
        <authorList>
            <person name="Ruckert C."/>
            <person name="Nouioui I."/>
            <person name="Willmese J."/>
            <person name="van Wezel G."/>
            <person name="Klenk H.-P."/>
            <person name="Kalinowski J."/>
            <person name="Zotchev S.B."/>
        </authorList>
    </citation>
    <scope>NUCLEOTIDE SEQUENCE [LARGE SCALE GENOMIC DNA]</scope>
    <source>
        <strain evidence="7">ADI127-7</strain>
    </source>
</reference>